<feature type="transmembrane region" description="Helical" evidence="2">
    <location>
        <begin position="193"/>
        <end position="215"/>
    </location>
</feature>
<dbReference type="RefSeq" id="WP_386675998.1">
    <property type="nucleotide sequence ID" value="NZ_JBHLTG010000011.1"/>
</dbReference>
<keyword evidence="3" id="KW-0378">Hydrolase</keyword>
<feature type="transmembrane region" description="Helical" evidence="2">
    <location>
        <begin position="262"/>
        <end position="282"/>
    </location>
</feature>
<name>A0ABV6RZ05_9GAMM</name>
<keyword evidence="4" id="KW-1185">Reference proteome</keyword>
<dbReference type="InterPro" id="IPR026898">
    <property type="entry name" value="PrsW"/>
</dbReference>
<feature type="transmembrane region" description="Helical" evidence="2">
    <location>
        <begin position="116"/>
        <end position="136"/>
    </location>
</feature>
<reference evidence="3 4" key="1">
    <citation type="submission" date="2024-09" db="EMBL/GenBank/DDBJ databases">
        <authorList>
            <person name="Sun Q."/>
            <person name="Mori K."/>
        </authorList>
    </citation>
    <scope>NUCLEOTIDE SEQUENCE [LARGE SCALE GENOMIC DNA]</scope>
    <source>
        <strain evidence="3 4">KCTC 23076</strain>
    </source>
</reference>
<feature type="transmembrane region" description="Helical" evidence="2">
    <location>
        <begin position="56"/>
        <end position="79"/>
    </location>
</feature>
<organism evidence="3 4">
    <name type="scientific">Lysobacter korlensis</name>
    <dbReference type="NCBI Taxonomy" id="553636"/>
    <lineage>
        <taxon>Bacteria</taxon>
        <taxon>Pseudomonadati</taxon>
        <taxon>Pseudomonadota</taxon>
        <taxon>Gammaproteobacteria</taxon>
        <taxon>Lysobacterales</taxon>
        <taxon>Lysobacteraceae</taxon>
        <taxon>Lysobacter</taxon>
    </lineage>
</organism>
<comment type="caution">
    <text evidence="3">The sequence shown here is derived from an EMBL/GenBank/DDBJ whole genome shotgun (WGS) entry which is preliminary data.</text>
</comment>
<feature type="transmembrane region" description="Helical" evidence="2">
    <location>
        <begin position="235"/>
        <end position="255"/>
    </location>
</feature>
<feature type="region of interest" description="Disordered" evidence="1">
    <location>
        <begin position="1"/>
        <end position="33"/>
    </location>
</feature>
<dbReference type="GO" id="GO:0008237">
    <property type="term" value="F:metallopeptidase activity"/>
    <property type="evidence" value="ECO:0007669"/>
    <property type="project" value="UniProtKB-KW"/>
</dbReference>
<keyword evidence="2" id="KW-1133">Transmembrane helix</keyword>
<proteinExistence type="predicted"/>
<feature type="transmembrane region" description="Helical" evidence="2">
    <location>
        <begin position="294"/>
        <end position="314"/>
    </location>
</feature>
<dbReference type="Pfam" id="PF13367">
    <property type="entry name" value="PrsW-protease"/>
    <property type="match status" value="1"/>
</dbReference>
<keyword evidence="3" id="KW-0482">Metalloprotease</keyword>
<dbReference type="PANTHER" id="PTHR36844">
    <property type="entry name" value="PROTEASE PRSW"/>
    <property type="match status" value="1"/>
</dbReference>
<protein>
    <submittedName>
        <fullName evidence="3">PrsW family intramembrane metalloprotease</fullName>
    </submittedName>
</protein>
<evidence type="ECO:0000313" key="3">
    <source>
        <dbReference type="EMBL" id="MFC0682203.1"/>
    </source>
</evidence>
<evidence type="ECO:0000256" key="1">
    <source>
        <dbReference type="SAM" id="MobiDB-lite"/>
    </source>
</evidence>
<accession>A0ABV6RZ05</accession>
<dbReference type="Proteomes" id="UP001589896">
    <property type="component" value="Unassembled WGS sequence"/>
</dbReference>
<dbReference type="PANTHER" id="PTHR36844:SF1">
    <property type="entry name" value="PROTEASE PRSW"/>
    <property type="match status" value="1"/>
</dbReference>
<feature type="transmembrane region" description="Helical" evidence="2">
    <location>
        <begin position="85"/>
        <end position="104"/>
    </location>
</feature>
<sequence>MTSPDRGAPTAAAVLGPAGSPAPLPDVAPADVRRETAQAPPPVAVAPRRPRRAGAVIGASIGIALGAAALLFVLLYMMLALGPGLVVAGGVMAFIPLLIVLLGLRWIDRWEPEPRSALIFAFLWGAGVSVLLALLVDAEIQGMIASSGGDPAAFEFVGAAVQAPVVEEFGKGLGLLLLFWFGRRHFDGPVDGIVYAAAVGAGFAFTENIQYFGIALAQSNGSIAGVGEIFVIRGLMSPFAHVMFTAFTGLALGIAARRANGFLGVFYFLLGLIPAVLLHAFWNGALFFVYDFYGYYALIQVPIFLMVVGLVVLLRRAEAALTRQRLAEYAAVGWFAPEEVTALATPAGRRTAMSWARPRGLGRVMKRYIRDATRLAFARHRIVTGRAHIGAQADESALLASILESRRALRGPAAPAV</sequence>
<dbReference type="EMBL" id="JBHLTG010000011">
    <property type="protein sequence ID" value="MFC0682203.1"/>
    <property type="molecule type" value="Genomic_DNA"/>
</dbReference>
<keyword evidence="2" id="KW-0812">Transmembrane</keyword>
<feature type="transmembrane region" description="Helical" evidence="2">
    <location>
        <begin position="156"/>
        <end position="181"/>
    </location>
</feature>
<gene>
    <name evidence="3" type="ORF">ACFFGH_30600</name>
</gene>
<evidence type="ECO:0000313" key="4">
    <source>
        <dbReference type="Proteomes" id="UP001589896"/>
    </source>
</evidence>
<keyword evidence="3" id="KW-0645">Protease</keyword>
<evidence type="ECO:0000256" key="2">
    <source>
        <dbReference type="SAM" id="Phobius"/>
    </source>
</evidence>
<keyword evidence="2" id="KW-0472">Membrane</keyword>